<dbReference type="InterPro" id="IPR050194">
    <property type="entry name" value="Glycosyltransferase_grp1"/>
</dbReference>
<dbReference type="EMBL" id="AMXF01000003">
    <property type="protein sequence ID" value="ENO98902.1"/>
    <property type="molecule type" value="Genomic_DNA"/>
</dbReference>
<dbReference type="SUPFAM" id="SSF53756">
    <property type="entry name" value="UDP-Glycosyltransferase/glycogen phosphorylase"/>
    <property type="match status" value="1"/>
</dbReference>
<feature type="domain" description="Glycosyltransferase subfamily 4-like N-terminal" evidence="2">
    <location>
        <begin position="17"/>
        <end position="203"/>
    </location>
</feature>
<feature type="domain" description="Glycosyl transferase family 1" evidence="1">
    <location>
        <begin position="219"/>
        <end position="370"/>
    </location>
</feature>
<dbReference type="GO" id="GO:0016757">
    <property type="term" value="F:glycosyltransferase activity"/>
    <property type="evidence" value="ECO:0007669"/>
    <property type="project" value="InterPro"/>
</dbReference>
<accession>N6ZWS9</accession>
<evidence type="ECO:0000259" key="1">
    <source>
        <dbReference type="Pfam" id="PF00534"/>
    </source>
</evidence>
<organism evidence="3 4">
    <name type="scientific">Thauera phenylacetica B4P</name>
    <dbReference type="NCBI Taxonomy" id="1234382"/>
    <lineage>
        <taxon>Bacteria</taxon>
        <taxon>Pseudomonadati</taxon>
        <taxon>Pseudomonadota</taxon>
        <taxon>Betaproteobacteria</taxon>
        <taxon>Rhodocyclales</taxon>
        <taxon>Zoogloeaceae</taxon>
        <taxon>Thauera</taxon>
    </lineage>
</organism>
<dbReference type="InterPro" id="IPR028098">
    <property type="entry name" value="Glyco_trans_4-like_N"/>
</dbReference>
<name>N6ZWS9_9RHOO</name>
<sequence>MKETVCYVLDAFPAASETFITNELLELVRRGVEVHIVSMARPDITTVLHPGVASLLPRVTYLDDTSRQRQLRALGATVLHNPVGLLHAWRTALQLGGHYTWILRHAFPLIAALRRSPCQRVHVHFGGPALEYAALACNVVRKPFTVTLHGSDIFLRPLQALRKLCTLAQRVITVSSFNRNYLQDEFGIPVGKVDVVTCGIDTEFFSTGPETLRRIPGRIVTVARLSPEKGHIYLVEAAERLRNAGVQFEWRMIGDGPLRAQLESMVQKRGLSGQVHFLGMQDARSVLTELRQSCVFALGSTSEAAPVSYFEAMATETPVVGTRVRGVPEFVLEGETGFLVDAEDPAALADRVALLLKNSDLARSMGRKGRVHVVEHLSLARQVDGLMRAWTGSPTP</sequence>
<proteinExistence type="predicted"/>
<dbReference type="PANTHER" id="PTHR45947:SF14">
    <property type="entry name" value="SLL1723 PROTEIN"/>
    <property type="match status" value="1"/>
</dbReference>
<dbReference type="PANTHER" id="PTHR45947">
    <property type="entry name" value="SULFOQUINOVOSYL TRANSFERASE SQD2"/>
    <property type="match status" value="1"/>
</dbReference>
<protein>
    <submittedName>
        <fullName evidence="3">Group 1 glycosyl transferase</fullName>
    </submittedName>
</protein>
<dbReference type="AlphaFoldDB" id="N6ZWS9"/>
<gene>
    <name evidence="3" type="ORF">C667_01523</name>
</gene>
<dbReference type="Pfam" id="PF00534">
    <property type="entry name" value="Glycos_transf_1"/>
    <property type="match status" value="1"/>
</dbReference>
<dbReference type="OrthoDB" id="9775208at2"/>
<comment type="caution">
    <text evidence="3">The sequence shown here is derived from an EMBL/GenBank/DDBJ whole genome shotgun (WGS) entry which is preliminary data.</text>
</comment>
<dbReference type="Pfam" id="PF13439">
    <property type="entry name" value="Glyco_transf_4"/>
    <property type="match status" value="1"/>
</dbReference>
<evidence type="ECO:0000313" key="3">
    <source>
        <dbReference type="EMBL" id="ENO98902.1"/>
    </source>
</evidence>
<keyword evidence="4" id="KW-1185">Reference proteome</keyword>
<dbReference type="Gene3D" id="3.40.50.2000">
    <property type="entry name" value="Glycogen Phosphorylase B"/>
    <property type="match status" value="2"/>
</dbReference>
<evidence type="ECO:0000313" key="4">
    <source>
        <dbReference type="Proteomes" id="UP000013047"/>
    </source>
</evidence>
<evidence type="ECO:0000259" key="2">
    <source>
        <dbReference type="Pfam" id="PF13439"/>
    </source>
</evidence>
<dbReference type="InterPro" id="IPR001296">
    <property type="entry name" value="Glyco_trans_1"/>
</dbReference>
<reference evidence="3 4" key="1">
    <citation type="submission" date="2012-09" db="EMBL/GenBank/DDBJ databases">
        <title>Draft Genome Sequences of 6 Strains from Genus Thauera.</title>
        <authorList>
            <person name="Liu B."/>
            <person name="Shapleigh J.P."/>
            <person name="Frostegard A.H."/>
        </authorList>
    </citation>
    <scope>NUCLEOTIDE SEQUENCE [LARGE SCALE GENOMIC DNA]</scope>
    <source>
        <strain evidence="3 4">B4P</strain>
    </source>
</reference>
<dbReference type="Proteomes" id="UP000013047">
    <property type="component" value="Unassembled WGS sequence"/>
</dbReference>
<dbReference type="CDD" id="cd03801">
    <property type="entry name" value="GT4_PimA-like"/>
    <property type="match status" value="1"/>
</dbReference>
<dbReference type="RefSeq" id="WP_004355697.1">
    <property type="nucleotide sequence ID" value="NZ_AMXF01000003.1"/>
</dbReference>
<keyword evidence="3" id="KW-0808">Transferase</keyword>